<dbReference type="AlphaFoldDB" id="A0A645ID45"/>
<sequence>MQINLPGGTVWKNLKLKSRKPYLSKLDWFWSTGWPVLFTKRRMKIIRFVSNGAMAQKYTMWTEMNISTILRPLARCCWGIVPMR</sequence>
<gene>
    <name evidence="1" type="ORF">SDC9_196840</name>
</gene>
<protein>
    <submittedName>
        <fullName evidence="1">Uncharacterized protein</fullName>
    </submittedName>
</protein>
<accession>A0A645ID45</accession>
<reference evidence="1" key="1">
    <citation type="submission" date="2019-08" db="EMBL/GenBank/DDBJ databases">
        <authorList>
            <person name="Kucharzyk K."/>
            <person name="Murdoch R.W."/>
            <person name="Higgins S."/>
            <person name="Loffler F."/>
        </authorList>
    </citation>
    <scope>NUCLEOTIDE SEQUENCE</scope>
</reference>
<evidence type="ECO:0000313" key="1">
    <source>
        <dbReference type="EMBL" id="MPN49225.1"/>
    </source>
</evidence>
<name>A0A645ID45_9ZZZZ</name>
<dbReference type="EMBL" id="VSSQ01112255">
    <property type="protein sequence ID" value="MPN49225.1"/>
    <property type="molecule type" value="Genomic_DNA"/>
</dbReference>
<organism evidence="1">
    <name type="scientific">bioreactor metagenome</name>
    <dbReference type="NCBI Taxonomy" id="1076179"/>
    <lineage>
        <taxon>unclassified sequences</taxon>
        <taxon>metagenomes</taxon>
        <taxon>ecological metagenomes</taxon>
    </lineage>
</organism>
<comment type="caution">
    <text evidence="1">The sequence shown here is derived from an EMBL/GenBank/DDBJ whole genome shotgun (WGS) entry which is preliminary data.</text>
</comment>
<proteinExistence type="predicted"/>